<dbReference type="GO" id="GO:0008061">
    <property type="term" value="F:chitin binding"/>
    <property type="evidence" value="ECO:0007669"/>
    <property type="project" value="UniProtKB-KW"/>
</dbReference>
<evidence type="ECO:0000256" key="13">
    <source>
        <dbReference type="SAM" id="SignalP"/>
    </source>
</evidence>
<name>A0A4Q4TRP3_9PEZI</name>
<evidence type="ECO:0000313" key="15">
    <source>
        <dbReference type="EMBL" id="RYP08123.1"/>
    </source>
</evidence>
<dbReference type="PROSITE" id="PS51910">
    <property type="entry name" value="GH18_2"/>
    <property type="match status" value="1"/>
</dbReference>
<keyword evidence="6 11" id="KW-0378">Hydrolase</keyword>
<dbReference type="EMBL" id="QJNU01000072">
    <property type="protein sequence ID" value="RYP08123.1"/>
    <property type="molecule type" value="Genomic_DNA"/>
</dbReference>
<evidence type="ECO:0000256" key="10">
    <source>
        <dbReference type="ARBA" id="ARBA00023326"/>
    </source>
</evidence>
<dbReference type="PANTHER" id="PTHR45708:SF49">
    <property type="entry name" value="ENDOCHITINASE"/>
    <property type="match status" value="1"/>
</dbReference>
<dbReference type="PROSITE" id="PS01095">
    <property type="entry name" value="GH18_1"/>
    <property type="match status" value="1"/>
</dbReference>
<keyword evidence="8" id="KW-0119">Carbohydrate metabolism</keyword>
<keyword evidence="4" id="KW-0964">Secreted</keyword>
<dbReference type="GO" id="GO:0008843">
    <property type="term" value="F:endochitinase activity"/>
    <property type="evidence" value="ECO:0007669"/>
    <property type="project" value="UniProtKB-EC"/>
</dbReference>
<comment type="subcellular location">
    <subcellularLocation>
        <location evidence="2">Secreted</location>
    </subcellularLocation>
</comment>
<dbReference type="STRING" id="155417.A0A4Q4TRP3"/>
<evidence type="ECO:0000256" key="2">
    <source>
        <dbReference type="ARBA" id="ARBA00004613"/>
    </source>
</evidence>
<dbReference type="InterPro" id="IPR050542">
    <property type="entry name" value="Glycosyl_Hydrlase18_Chitinase"/>
</dbReference>
<gene>
    <name evidence="15" type="ORF">DL764_002106</name>
</gene>
<feature type="chain" id="PRO_5020990094" description="chitinase" evidence="13">
    <location>
        <begin position="21"/>
        <end position="303"/>
    </location>
</feature>
<keyword evidence="9 11" id="KW-0326">Glycosidase</keyword>
<evidence type="ECO:0000259" key="14">
    <source>
        <dbReference type="PROSITE" id="PS51910"/>
    </source>
</evidence>
<evidence type="ECO:0000256" key="6">
    <source>
        <dbReference type="ARBA" id="ARBA00022801"/>
    </source>
</evidence>
<sequence length="303" mass="32922">MTRLFGFLVGSLALYDVVLGVFSAASKNNVVLYYAETYAGPGYGGQSKPTNNRLLKCSNLQRDMYTCRQTSTKKILLSLGGGTTAYQLRGAVDRENLAKQLWYMFRPRQGNRVKQGLPRPFDYAGSNAGFSVDGFDLDIEHPPTDGSAGYTALATKLRSLYAAVPGTFYLTASPQCVVPDASMADTLRATSFDMYVLGGAFGATGFTYDAWITIVAGTYSRNARVNLGLPGSAKVASPWFELTVRQTANLANAYYCRSNFGGVTIWEATYASENVASGRNFYQNVKTALNTASTNKRLSCLPR</sequence>
<protein>
    <recommendedName>
        <fullName evidence="3">chitinase</fullName>
        <ecNumber evidence="3">3.2.1.14</ecNumber>
    </recommendedName>
</protein>
<evidence type="ECO:0000256" key="8">
    <source>
        <dbReference type="ARBA" id="ARBA00023277"/>
    </source>
</evidence>
<dbReference type="InterPro" id="IPR017853">
    <property type="entry name" value="GH"/>
</dbReference>
<keyword evidence="13" id="KW-0732">Signal</keyword>
<dbReference type="GO" id="GO:0005576">
    <property type="term" value="C:extracellular region"/>
    <property type="evidence" value="ECO:0007669"/>
    <property type="project" value="UniProtKB-SubCell"/>
</dbReference>
<dbReference type="GO" id="GO:0006032">
    <property type="term" value="P:chitin catabolic process"/>
    <property type="evidence" value="ECO:0007669"/>
    <property type="project" value="UniProtKB-KW"/>
</dbReference>
<evidence type="ECO:0000256" key="3">
    <source>
        <dbReference type="ARBA" id="ARBA00012729"/>
    </source>
</evidence>
<dbReference type="GO" id="GO:0000272">
    <property type="term" value="P:polysaccharide catabolic process"/>
    <property type="evidence" value="ECO:0007669"/>
    <property type="project" value="UniProtKB-KW"/>
</dbReference>
<evidence type="ECO:0000256" key="4">
    <source>
        <dbReference type="ARBA" id="ARBA00022525"/>
    </source>
</evidence>
<evidence type="ECO:0000256" key="5">
    <source>
        <dbReference type="ARBA" id="ARBA00022669"/>
    </source>
</evidence>
<dbReference type="InterPro" id="IPR001223">
    <property type="entry name" value="Glyco_hydro18_cat"/>
</dbReference>
<dbReference type="InterPro" id="IPR001579">
    <property type="entry name" value="Glyco_hydro_18_chit_AS"/>
</dbReference>
<dbReference type="SUPFAM" id="SSF51445">
    <property type="entry name" value="(Trans)glycosidases"/>
    <property type="match status" value="1"/>
</dbReference>
<keyword evidence="5" id="KW-0147">Chitin-binding</keyword>
<reference evidence="15 16" key="1">
    <citation type="submission" date="2018-06" db="EMBL/GenBank/DDBJ databases">
        <title>Complete Genomes of Monosporascus.</title>
        <authorList>
            <person name="Robinson A.J."/>
            <person name="Natvig D.O."/>
        </authorList>
    </citation>
    <scope>NUCLEOTIDE SEQUENCE [LARGE SCALE GENOMIC DNA]</scope>
    <source>
        <strain evidence="15 16">CBS 110550</strain>
    </source>
</reference>
<evidence type="ECO:0000313" key="16">
    <source>
        <dbReference type="Proteomes" id="UP000293360"/>
    </source>
</evidence>
<dbReference type="PANTHER" id="PTHR45708">
    <property type="entry name" value="ENDOCHITINASE"/>
    <property type="match status" value="1"/>
</dbReference>
<proteinExistence type="inferred from homology"/>
<evidence type="ECO:0000256" key="9">
    <source>
        <dbReference type="ARBA" id="ARBA00023295"/>
    </source>
</evidence>
<feature type="signal peptide" evidence="13">
    <location>
        <begin position="1"/>
        <end position="20"/>
    </location>
</feature>
<comment type="similarity">
    <text evidence="12">Belongs to the glycosyl hydrolase 18 family.</text>
</comment>
<feature type="domain" description="GH18" evidence="14">
    <location>
        <begin position="1"/>
        <end position="282"/>
    </location>
</feature>
<dbReference type="Pfam" id="PF00704">
    <property type="entry name" value="Glyco_hydro_18"/>
    <property type="match status" value="1"/>
</dbReference>
<keyword evidence="16" id="KW-1185">Reference proteome</keyword>
<dbReference type="Proteomes" id="UP000293360">
    <property type="component" value="Unassembled WGS sequence"/>
</dbReference>
<dbReference type="OrthoDB" id="6020543at2759"/>
<evidence type="ECO:0000256" key="1">
    <source>
        <dbReference type="ARBA" id="ARBA00000822"/>
    </source>
</evidence>
<keyword evidence="10" id="KW-0624">Polysaccharide degradation</keyword>
<comment type="catalytic activity">
    <reaction evidence="1">
        <text>Random endo-hydrolysis of N-acetyl-beta-D-glucosaminide (1-&gt;4)-beta-linkages in chitin and chitodextrins.</text>
        <dbReference type="EC" id="3.2.1.14"/>
    </reaction>
</comment>
<evidence type="ECO:0000256" key="12">
    <source>
        <dbReference type="RuleBase" id="RU004453"/>
    </source>
</evidence>
<organism evidence="15 16">
    <name type="scientific">Monosporascus ibericus</name>
    <dbReference type="NCBI Taxonomy" id="155417"/>
    <lineage>
        <taxon>Eukaryota</taxon>
        <taxon>Fungi</taxon>
        <taxon>Dikarya</taxon>
        <taxon>Ascomycota</taxon>
        <taxon>Pezizomycotina</taxon>
        <taxon>Sordariomycetes</taxon>
        <taxon>Xylariomycetidae</taxon>
        <taxon>Xylariales</taxon>
        <taxon>Xylariales incertae sedis</taxon>
        <taxon>Monosporascus</taxon>
    </lineage>
</organism>
<comment type="caution">
    <text evidence="15">The sequence shown here is derived from an EMBL/GenBank/DDBJ whole genome shotgun (WGS) entry which is preliminary data.</text>
</comment>
<evidence type="ECO:0000256" key="7">
    <source>
        <dbReference type="ARBA" id="ARBA00023024"/>
    </source>
</evidence>
<dbReference type="Gene3D" id="3.20.20.80">
    <property type="entry name" value="Glycosidases"/>
    <property type="match status" value="1"/>
</dbReference>
<keyword evidence="7" id="KW-0146">Chitin degradation</keyword>
<accession>A0A4Q4TRP3</accession>
<dbReference type="EC" id="3.2.1.14" evidence="3"/>
<dbReference type="AlphaFoldDB" id="A0A4Q4TRP3"/>
<evidence type="ECO:0000256" key="11">
    <source>
        <dbReference type="RuleBase" id="RU000489"/>
    </source>
</evidence>